<reference evidence="4" key="1">
    <citation type="submission" date="2017-02" db="UniProtKB">
        <authorList>
            <consortium name="WormBaseParasite"/>
        </authorList>
    </citation>
    <scope>IDENTIFICATION</scope>
</reference>
<evidence type="ECO:0000313" key="2">
    <source>
        <dbReference type="EMBL" id="VDD89710.1"/>
    </source>
</evidence>
<dbReference type="OrthoDB" id="62853at2759"/>
<organism evidence="4">
    <name type="scientific">Enterobius vermicularis</name>
    <name type="common">Human pinworm</name>
    <dbReference type="NCBI Taxonomy" id="51028"/>
    <lineage>
        <taxon>Eukaryota</taxon>
        <taxon>Metazoa</taxon>
        <taxon>Ecdysozoa</taxon>
        <taxon>Nematoda</taxon>
        <taxon>Chromadorea</taxon>
        <taxon>Rhabditida</taxon>
        <taxon>Spirurina</taxon>
        <taxon>Oxyuridomorpha</taxon>
        <taxon>Oxyuroidea</taxon>
        <taxon>Oxyuridae</taxon>
        <taxon>Enterobius</taxon>
    </lineage>
</organism>
<reference evidence="2 3" key="2">
    <citation type="submission" date="2018-10" db="EMBL/GenBank/DDBJ databases">
        <authorList>
            <consortium name="Pathogen Informatics"/>
        </authorList>
    </citation>
    <scope>NUCLEOTIDE SEQUENCE [LARGE SCALE GENOMIC DNA]</scope>
</reference>
<dbReference type="EMBL" id="UXUI01007864">
    <property type="protein sequence ID" value="VDD89710.1"/>
    <property type="molecule type" value="Genomic_DNA"/>
</dbReference>
<name>A0A0N4V3V7_ENTVE</name>
<evidence type="ECO:0000313" key="3">
    <source>
        <dbReference type="Proteomes" id="UP000274131"/>
    </source>
</evidence>
<keyword evidence="3" id="KW-1185">Reference proteome</keyword>
<evidence type="ECO:0000256" key="1">
    <source>
        <dbReference type="SAM" id="MobiDB-lite"/>
    </source>
</evidence>
<proteinExistence type="predicted"/>
<dbReference type="STRING" id="51028.A0A0N4V3V7"/>
<gene>
    <name evidence="2" type="ORF">EVEC_LOCUS4461</name>
</gene>
<dbReference type="WBParaSite" id="EVEC_0000475601-mRNA-1">
    <property type="protein sequence ID" value="EVEC_0000475601-mRNA-1"/>
    <property type="gene ID" value="EVEC_0000475601"/>
</dbReference>
<feature type="compositionally biased region" description="Basic and acidic residues" evidence="1">
    <location>
        <begin position="382"/>
        <end position="391"/>
    </location>
</feature>
<sequence>MRLISGVSDILEELDDQQFSAADFMSVLNDFDDDRPISPEEPLPMPAPNKYCSECSCVCELHGLKWRCTNKSCLKWNGVHDPYGQDGESSYSKRDEDYHLDQLYSLPEASSISLPEPENILSGNENFKMEFSKMDSFETRMVTHLITPYEKETNHVVLRDEQRPSGFQNLSNGISVVHFSSSSGPESKGNAVGGVLPSAVQTAKGKLGATVPRRQLGAGRPKSYKVEKTPPVTENGQRLCAFCGGQVRPQMCGGNKHRWRCVDKKCRKWYGWVRSNEEIPKDLGKKGRWKDLALKIRRKGVSEEENDSKATVCCNETNGLNLYLSNAVPMCEKQSRKVGRPPKPRVGKVKLKIKKKPNGTLSEGEQGVLCEGERPKRKYTKRERSMDDGHPLRFSPIPQSALNFHPSAMERRGRWWISEKRRHDVSPEKEWNAKSPLDTAAAMHVLAQSMRVAANTLADERGTVSGSLDLLMDALMSSLAPLLSLTAQLPTINLNDEVLQKMWNASSVHTPIFS</sequence>
<accession>A0A0N4V3V7</accession>
<protein>
    <submittedName>
        <fullName evidence="4">GATA-type domain-containing protein</fullName>
    </submittedName>
</protein>
<dbReference type="AlphaFoldDB" id="A0A0N4V3V7"/>
<evidence type="ECO:0000313" key="4">
    <source>
        <dbReference type="WBParaSite" id="EVEC_0000475601-mRNA-1"/>
    </source>
</evidence>
<feature type="region of interest" description="Disordered" evidence="1">
    <location>
        <begin position="380"/>
        <end position="400"/>
    </location>
</feature>
<dbReference type="Proteomes" id="UP000274131">
    <property type="component" value="Unassembled WGS sequence"/>
</dbReference>